<reference evidence="2" key="1">
    <citation type="submission" date="2020-03" db="EMBL/GenBank/DDBJ databases">
        <authorList>
            <person name="Weist P."/>
        </authorList>
    </citation>
    <scope>NUCLEOTIDE SEQUENCE</scope>
</reference>
<feature type="region of interest" description="Disordered" evidence="1">
    <location>
        <begin position="31"/>
        <end position="144"/>
    </location>
</feature>
<gene>
    <name evidence="2" type="ORF">PLEPLA_LOCUS43461</name>
</gene>
<dbReference type="AlphaFoldDB" id="A0A9N7VWS5"/>
<keyword evidence="3" id="KW-1185">Reference proteome</keyword>
<evidence type="ECO:0000313" key="2">
    <source>
        <dbReference type="EMBL" id="CAB1455680.1"/>
    </source>
</evidence>
<evidence type="ECO:0000256" key="1">
    <source>
        <dbReference type="SAM" id="MobiDB-lite"/>
    </source>
</evidence>
<dbReference type="Proteomes" id="UP001153269">
    <property type="component" value="Unassembled WGS sequence"/>
</dbReference>
<proteinExistence type="predicted"/>
<protein>
    <submittedName>
        <fullName evidence="2">Uncharacterized protein</fullName>
    </submittedName>
</protein>
<accession>A0A9N7VWS5</accession>
<dbReference type="EMBL" id="CADEAL010004266">
    <property type="protein sequence ID" value="CAB1455680.1"/>
    <property type="molecule type" value="Genomic_DNA"/>
</dbReference>
<evidence type="ECO:0000313" key="3">
    <source>
        <dbReference type="Proteomes" id="UP001153269"/>
    </source>
</evidence>
<sequence length="144" mass="15627">MTCPSVIVAPDEILSSKPLRGRYTRHMDMHHGVGTGTGPSGGHADRTGDGTFGPRPTDTLKTQCPEQAHFTYINVPASQDNGGAVVPGRGGGQRRPSGHASREEDEPETLHCPRVVRGRQTSPLEGEEQEEEEEGEEEEEEEEL</sequence>
<comment type="caution">
    <text evidence="2">The sequence shown here is derived from an EMBL/GenBank/DDBJ whole genome shotgun (WGS) entry which is preliminary data.</text>
</comment>
<name>A0A9N7VWS5_PLEPL</name>
<organism evidence="2 3">
    <name type="scientific">Pleuronectes platessa</name>
    <name type="common">European plaice</name>
    <dbReference type="NCBI Taxonomy" id="8262"/>
    <lineage>
        <taxon>Eukaryota</taxon>
        <taxon>Metazoa</taxon>
        <taxon>Chordata</taxon>
        <taxon>Craniata</taxon>
        <taxon>Vertebrata</taxon>
        <taxon>Euteleostomi</taxon>
        <taxon>Actinopterygii</taxon>
        <taxon>Neopterygii</taxon>
        <taxon>Teleostei</taxon>
        <taxon>Neoteleostei</taxon>
        <taxon>Acanthomorphata</taxon>
        <taxon>Carangaria</taxon>
        <taxon>Pleuronectiformes</taxon>
        <taxon>Pleuronectoidei</taxon>
        <taxon>Pleuronectidae</taxon>
        <taxon>Pleuronectes</taxon>
    </lineage>
</organism>
<feature type="compositionally biased region" description="Acidic residues" evidence="1">
    <location>
        <begin position="125"/>
        <end position="144"/>
    </location>
</feature>